<feature type="region of interest" description="Disordered" evidence="10">
    <location>
        <begin position="1"/>
        <end position="104"/>
    </location>
</feature>
<dbReference type="CDD" id="cd00202">
    <property type="entry name" value="ZnF_GATA"/>
    <property type="match status" value="1"/>
</dbReference>
<protein>
    <recommendedName>
        <fullName evidence="16">N-acetyltransferase domain-containing protein</fullName>
    </recommendedName>
</protein>
<dbReference type="GO" id="GO:0043565">
    <property type="term" value="F:sequence-specific DNA binding"/>
    <property type="evidence" value="ECO:0007669"/>
    <property type="project" value="InterPro"/>
</dbReference>
<feature type="region of interest" description="Disordered" evidence="10">
    <location>
        <begin position="157"/>
        <end position="273"/>
    </location>
</feature>
<dbReference type="GO" id="GO:0005672">
    <property type="term" value="C:transcription factor TFIIA complex"/>
    <property type="evidence" value="ECO:0007669"/>
    <property type="project" value="InterPro"/>
</dbReference>
<dbReference type="GO" id="GO:0005509">
    <property type="term" value="F:calcium ion binding"/>
    <property type="evidence" value="ECO:0007669"/>
    <property type="project" value="InterPro"/>
</dbReference>
<dbReference type="PROSITE" id="PS51186">
    <property type="entry name" value="GNAT"/>
    <property type="match status" value="1"/>
</dbReference>
<dbReference type="SUPFAM" id="SSF50784">
    <property type="entry name" value="Transcription factor IIA (TFIIA), beta-barrel domain"/>
    <property type="match status" value="1"/>
</dbReference>
<dbReference type="GO" id="GO:1990189">
    <property type="term" value="F:protein N-terminal-serine acetyltransferase activity"/>
    <property type="evidence" value="ECO:0007669"/>
    <property type="project" value="TreeGrafter"/>
</dbReference>
<gene>
    <name evidence="14" type="ORF">BZG36_03691</name>
</gene>
<keyword evidence="9" id="KW-0479">Metal-binding</keyword>
<dbReference type="SMART" id="SM00401">
    <property type="entry name" value="ZnF_GATA"/>
    <property type="match status" value="1"/>
</dbReference>
<sequence>MDQNDFPTLEQANPHDSSIPESSTALPDHGNDTTGHPKAGANSVDNSWDSLSGSHNASKSFADMATEGNGTAKHAKSGAAAPKATKKADRTKHVPGVSTKDNVIPAPTSFAEAVVEDQKVAEEFPTINEAVKSGDIQLEHVPDESDMPSVKDMIAEGKEHPVKKAEPPISFAEIASHAPPAPEESARDPDTNPATATSHPEEFPTLESTHPEDDEGRKALEDMGTSNMDLQGGSDTVSVSSSQTNSGISYSSAAKENLDKAPPPAQPKRVDSTPIYDQDTYLNANYDREYRRASEGEDDVEPDIKADVVGRVNEETVAEETQDNRIIEEPLEEQDIEVGQTMSDLQRHVDFFDRNKDGKVTMGETFVSLRALGYNVFLCIPATLVFHIRFSPFTSPYSFPFVYRSLRDLLTLPIYTSRIDYAVRKKPLVGRKGAQMESYKTRGYRSGILDTRTGDFDIEKFMNLLSRYGRRVQVSQVGLKTGSKTAYKTKVEALPEGKEGSEQTGQDGQIDKYIVHGWSYSAGRKMMAQKGYDGRIWDVLGWTTARLHWFMTYILLRDRASGLVPQEELKGVYDASTFYKIEERRYLERQKKTPDFEEEEDVDYITDRQQYTRFVIDDVISQVRSDFEDMGIDESILQELQRSWETKVAQMRVIGSAEDGYYPEDGDHELPAALTTGAAQAIKQIYEKPEPIAAPAYAQSAAAASLANLASGVTNLGDMGNGLGKPEPYLTPKREPNAGIQLSANAQPSFPHIPQHDGASDPIPLNRQHIDSILHEQIMKAETENSTFSPSPIEISAFSQKGMPIDINTLPEQVQAIIKEHRSKMEKRSKSKDALAKVPQVDGAGDEDDFDDINSDLDDTDEEEDNVDGSEETEHIVLCLYDKVTRTKNKWKCVLKDGIMLVNGRDYLFHRANGDFECMVEEKMPQAKLIQECANCHVTKTPLWRRTPDKKKALCNACGLYFKQYGTHRPLNGRKRSIINNTMTNAQSLPNRSQAAPYMIPIRAMLPSTSSQPTMAGVPDLSRSPDGSSPASPPVTDSEPIHCGLCQRRPISAASDGSGQSVCQNCIHMMNAQTSMPSFPNLTALPVRQASWPPSSLPLHPAVPSQSTSDMFMYPFSVQQTTAAQTRETPITGNFLPMPTKYTMSSSPTLPTQSTRMPSLLSLHSAPQSDTFFSNPAYRPFRPLSPPTSLNEHHPAFMGSVHPADLRFQNALSQMDRPQIEELFATLERRCSFIKTILGKDEQPEPIYVNQGMLSYTSRPMDLLLYVHGEGESLDLYHELSWPQLSYVAEDDKGRIVGYVLAKMEEEPGDVPHGHITSLSVMRTYRRLGLAEKLMRQSQRMMVEVFGARYVSLHVRKSNRAALSLYKDTLNFNVHDIEKKYYADGEDAYAMRKELSDGKEHKVTISV</sequence>
<dbReference type="InterPro" id="IPR000679">
    <property type="entry name" value="Znf_GATA"/>
</dbReference>
<keyword evidence="9" id="KW-0862">Zinc</keyword>
<dbReference type="EMBL" id="MVBO01000077">
    <property type="protein sequence ID" value="OZJ03606.1"/>
    <property type="molecule type" value="Genomic_DNA"/>
</dbReference>
<evidence type="ECO:0000313" key="14">
    <source>
        <dbReference type="EMBL" id="OZJ03606.1"/>
    </source>
</evidence>
<feature type="domain" description="EF-hand" evidence="12">
    <location>
        <begin position="340"/>
        <end position="375"/>
    </location>
</feature>
<dbReference type="PANTHER" id="PTHR23091">
    <property type="entry name" value="N-TERMINAL ACETYLTRANSFERASE"/>
    <property type="match status" value="1"/>
</dbReference>
<dbReference type="Pfam" id="PF00583">
    <property type="entry name" value="Acetyltransf_1"/>
    <property type="match status" value="1"/>
</dbReference>
<evidence type="ECO:0000256" key="4">
    <source>
        <dbReference type="ARBA" id="ARBA00022679"/>
    </source>
</evidence>
<dbReference type="GO" id="GO:0031415">
    <property type="term" value="C:NatA complex"/>
    <property type="evidence" value="ECO:0007669"/>
    <property type="project" value="InterPro"/>
</dbReference>
<dbReference type="InterPro" id="IPR004855">
    <property type="entry name" value="TFIIA_asu/bsu"/>
</dbReference>
<keyword evidence="9" id="KW-0863">Zinc-finger</keyword>
<evidence type="ECO:0000256" key="1">
    <source>
        <dbReference type="ARBA" id="ARBA00004123"/>
    </source>
</evidence>
<evidence type="ECO:0000256" key="8">
    <source>
        <dbReference type="ARBA" id="ARBA00025786"/>
    </source>
</evidence>
<dbReference type="Pfam" id="PF05042">
    <property type="entry name" value="Caleosin"/>
    <property type="match status" value="2"/>
</dbReference>
<dbReference type="GO" id="GO:0006367">
    <property type="term" value="P:transcription initiation at RNA polymerase II promoter"/>
    <property type="evidence" value="ECO:0007669"/>
    <property type="project" value="InterPro"/>
</dbReference>
<evidence type="ECO:0000256" key="5">
    <source>
        <dbReference type="ARBA" id="ARBA00023163"/>
    </source>
</evidence>
<evidence type="ECO:0000256" key="7">
    <source>
        <dbReference type="ARBA" id="ARBA00023315"/>
    </source>
</evidence>
<dbReference type="PROSITE" id="PS50222">
    <property type="entry name" value="EF_HAND_2"/>
    <property type="match status" value="1"/>
</dbReference>
<comment type="similarity">
    <text evidence="8">Belongs to the acetyltransferase family. ARD1 subfamily.</text>
</comment>
<keyword evidence="6" id="KW-0539">Nucleus</keyword>
<evidence type="ECO:0008006" key="16">
    <source>
        <dbReference type="Google" id="ProtNLM"/>
    </source>
</evidence>
<feature type="compositionally biased region" description="Polar residues" evidence="10">
    <location>
        <begin position="43"/>
        <end position="59"/>
    </location>
</feature>
<dbReference type="GO" id="GO:0008270">
    <property type="term" value="F:zinc ion binding"/>
    <property type="evidence" value="ECO:0007669"/>
    <property type="project" value="UniProtKB-KW"/>
</dbReference>
<keyword evidence="7" id="KW-0012">Acyltransferase</keyword>
<dbReference type="InterPro" id="IPR000182">
    <property type="entry name" value="GNAT_dom"/>
</dbReference>
<comment type="similarity">
    <text evidence="3">Belongs to the TFIIA subunit 1 family.</text>
</comment>
<dbReference type="Pfam" id="PF00320">
    <property type="entry name" value="GATA"/>
    <property type="match status" value="1"/>
</dbReference>
<accession>A0A261XZ19</accession>
<comment type="caution">
    <text evidence="14">The sequence shown here is derived from an EMBL/GenBank/DDBJ whole genome shotgun (WGS) entry which is preliminary data.</text>
</comment>
<evidence type="ECO:0000259" key="12">
    <source>
        <dbReference type="PROSITE" id="PS50222"/>
    </source>
</evidence>
<dbReference type="Gene3D" id="1.10.287.100">
    <property type="match status" value="1"/>
</dbReference>
<dbReference type="SUPFAM" id="SSF55729">
    <property type="entry name" value="Acyl-CoA N-acyltransferases (Nat)"/>
    <property type="match status" value="1"/>
</dbReference>
<evidence type="ECO:0000256" key="2">
    <source>
        <dbReference type="ARBA" id="ARBA00006765"/>
    </source>
</evidence>
<keyword evidence="4" id="KW-0808">Transferase</keyword>
<feature type="domain" description="GATA-type" evidence="11">
    <location>
        <begin position="931"/>
        <end position="982"/>
    </location>
</feature>
<reference evidence="14 15" key="1">
    <citation type="journal article" date="2017" name="Mycologia">
        <title>Bifiguratus adelaidae, gen. et sp. nov., a new member of Mucoromycotina in endophytic and soil-dwelling habitats.</title>
        <authorList>
            <person name="Torres-Cruz T.J."/>
            <person name="Billingsley Tobias T.L."/>
            <person name="Almatruk M."/>
            <person name="Hesse C."/>
            <person name="Kuske C.R."/>
            <person name="Desiro A."/>
            <person name="Benucci G.M."/>
            <person name="Bonito G."/>
            <person name="Stajich J.E."/>
            <person name="Dunlap C."/>
            <person name="Arnold A.E."/>
            <person name="Porras-Alfaro A."/>
        </authorList>
    </citation>
    <scope>NUCLEOTIDE SEQUENCE [LARGE SCALE GENOMIC DNA]</scope>
    <source>
        <strain evidence="14 15">AZ0501</strain>
    </source>
</reference>
<feature type="compositionally biased region" description="Basic and acidic residues" evidence="10">
    <location>
        <begin position="157"/>
        <end position="166"/>
    </location>
</feature>
<dbReference type="InterPro" id="IPR045047">
    <property type="entry name" value="Ard1-like"/>
</dbReference>
<feature type="compositionally biased region" description="Polar residues" evidence="10">
    <location>
        <begin position="1"/>
        <end position="25"/>
    </location>
</feature>
<dbReference type="GO" id="GO:0006355">
    <property type="term" value="P:regulation of DNA-templated transcription"/>
    <property type="evidence" value="ECO:0007669"/>
    <property type="project" value="InterPro"/>
</dbReference>
<dbReference type="Pfam" id="PF03153">
    <property type="entry name" value="TFIIA"/>
    <property type="match status" value="2"/>
</dbReference>
<dbReference type="GO" id="GO:1990190">
    <property type="term" value="F:protein-N-terminal-glutamate acetyltransferase activity"/>
    <property type="evidence" value="ECO:0007669"/>
    <property type="project" value="TreeGrafter"/>
</dbReference>
<keyword evidence="15" id="KW-1185">Reference proteome</keyword>
<dbReference type="SMART" id="SM01371">
    <property type="entry name" value="TFIIA"/>
    <property type="match status" value="1"/>
</dbReference>
<evidence type="ECO:0000256" key="3">
    <source>
        <dbReference type="ARBA" id="ARBA00010059"/>
    </source>
</evidence>
<feature type="domain" description="N-acetyltransferase" evidence="13">
    <location>
        <begin position="1251"/>
        <end position="1396"/>
    </location>
</feature>
<evidence type="ECO:0000256" key="9">
    <source>
        <dbReference type="PROSITE-ProRule" id="PRU00094"/>
    </source>
</evidence>
<feature type="compositionally biased region" description="Basic and acidic residues" evidence="10">
    <location>
        <begin position="209"/>
        <end position="221"/>
    </location>
</feature>
<dbReference type="PANTHER" id="PTHR23091:SF4">
    <property type="entry name" value="N-TERMINAL AMINO-ACID N(ALPHA)-ACETYLTRANSFERASE NATA"/>
    <property type="match status" value="1"/>
</dbReference>
<dbReference type="Gene3D" id="3.40.630.30">
    <property type="match status" value="1"/>
</dbReference>
<evidence type="ECO:0000256" key="6">
    <source>
        <dbReference type="ARBA" id="ARBA00023242"/>
    </source>
</evidence>
<dbReference type="OrthoDB" id="25586at2759"/>
<dbReference type="SUPFAM" id="SSF47396">
    <property type="entry name" value="Transcription factor IIA (TFIIA), alpha-helical domain"/>
    <property type="match status" value="1"/>
</dbReference>
<organism evidence="14 15">
    <name type="scientific">Bifiguratus adelaidae</name>
    <dbReference type="NCBI Taxonomy" id="1938954"/>
    <lineage>
        <taxon>Eukaryota</taxon>
        <taxon>Fungi</taxon>
        <taxon>Fungi incertae sedis</taxon>
        <taxon>Mucoromycota</taxon>
        <taxon>Mucoromycotina</taxon>
        <taxon>Endogonomycetes</taxon>
        <taxon>Endogonales</taxon>
        <taxon>Endogonales incertae sedis</taxon>
        <taxon>Bifiguratus</taxon>
    </lineage>
</organism>
<evidence type="ECO:0000259" key="11">
    <source>
        <dbReference type="PROSITE" id="PS50114"/>
    </source>
</evidence>
<dbReference type="InterPro" id="IPR002048">
    <property type="entry name" value="EF_hand_dom"/>
</dbReference>
<feature type="region of interest" description="Disordered" evidence="10">
    <location>
        <begin position="822"/>
        <end position="869"/>
    </location>
</feature>
<dbReference type="InterPro" id="IPR009088">
    <property type="entry name" value="TFIIA_b-brl"/>
</dbReference>
<dbReference type="CDD" id="cd07976">
    <property type="entry name" value="TFIIA_alpha_beta_like"/>
    <property type="match status" value="1"/>
</dbReference>
<keyword evidence="5" id="KW-0804">Transcription</keyword>
<dbReference type="SUPFAM" id="SSF57716">
    <property type="entry name" value="Glucocorticoid receptor-like (DNA-binding domain)"/>
    <property type="match status" value="1"/>
</dbReference>
<feature type="compositionally biased region" description="Polar residues" evidence="10">
    <location>
        <begin position="224"/>
        <end position="254"/>
    </location>
</feature>
<comment type="subcellular location">
    <subcellularLocation>
        <location evidence="1">Nucleus</location>
    </subcellularLocation>
</comment>
<dbReference type="Gene3D" id="3.30.50.10">
    <property type="entry name" value="Erythroid Transcription Factor GATA-1, subunit A"/>
    <property type="match status" value="1"/>
</dbReference>
<dbReference type="InterPro" id="IPR016181">
    <property type="entry name" value="Acyl_CoA_acyltransferase"/>
</dbReference>
<name>A0A261XZ19_9FUNG</name>
<dbReference type="CDD" id="cd04301">
    <property type="entry name" value="NAT_SF"/>
    <property type="match status" value="1"/>
</dbReference>
<comment type="similarity">
    <text evidence="2">Belongs to the caleosin family.</text>
</comment>
<feature type="region of interest" description="Disordered" evidence="10">
    <location>
        <begin position="1009"/>
        <end position="1039"/>
    </location>
</feature>
<dbReference type="Gene3D" id="2.30.18.10">
    <property type="entry name" value="Transcription factor IIA (TFIIA), beta-barrel domain"/>
    <property type="match status" value="1"/>
</dbReference>
<feature type="compositionally biased region" description="Acidic residues" evidence="10">
    <location>
        <begin position="844"/>
        <end position="869"/>
    </location>
</feature>
<feature type="compositionally biased region" description="Basic and acidic residues" evidence="10">
    <location>
        <begin position="826"/>
        <end position="835"/>
    </location>
</feature>
<dbReference type="Proteomes" id="UP000242875">
    <property type="component" value="Unassembled WGS sequence"/>
</dbReference>
<dbReference type="InterPro" id="IPR013088">
    <property type="entry name" value="Znf_NHR/GATA"/>
</dbReference>
<proteinExistence type="inferred from homology"/>
<evidence type="ECO:0000259" key="13">
    <source>
        <dbReference type="PROSITE" id="PS51186"/>
    </source>
</evidence>
<dbReference type="InterPro" id="IPR007736">
    <property type="entry name" value="Caleosin-related"/>
</dbReference>
<dbReference type="PROSITE" id="PS50114">
    <property type="entry name" value="GATA_ZN_FINGER_2"/>
    <property type="match status" value="1"/>
</dbReference>
<evidence type="ECO:0000256" key="10">
    <source>
        <dbReference type="SAM" id="MobiDB-lite"/>
    </source>
</evidence>
<evidence type="ECO:0000313" key="15">
    <source>
        <dbReference type="Proteomes" id="UP000242875"/>
    </source>
</evidence>